<protein>
    <submittedName>
        <fullName evidence="6">Smoothelin-like protein 2</fullName>
    </submittedName>
</protein>
<evidence type="ECO:0000256" key="4">
    <source>
        <dbReference type="SAM" id="MobiDB-lite"/>
    </source>
</evidence>
<dbReference type="AlphaFoldDB" id="A0AA47MJ76"/>
<dbReference type="SMART" id="SM00033">
    <property type="entry name" value="CH"/>
    <property type="match status" value="1"/>
</dbReference>
<evidence type="ECO:0000313" key="7">
    <source>
        <dbReference type="Proteomes" id="UP001174136"/>
    </source>
</evidence>
<dbReference type="SUPFAM" id="SSF47576">
    <property type="entry name" value="Calponin-homology domain, CH-domain"/>
    <property type="match status" value="1"/>
</dbReference>
<organism evidence="6 7">
    <name type="scientific">Merluccius polli</name>
    <name type="common">Benguela hake</name>
    <name type="synonym">Merluccius cadenati</name>
    <dbReference type="NCBI Taxonomy" id="89951"/>
    <lineage>
        <taxon>Eukaryota</taxon>
        <taxon>Metazoa</taxon>
        <taxon>Chordata</taxon>
        <taxon>Craniata</taxon>
        <taxon>Vertebrata</taxon>
        <taxon>Euteleostomi</taxon>
        <taxon>Actinopterygii</taxon>
        <taxon>Neopterygii</taxon>
        <taxon>Teleostei</taxon>
        <taxon>Neoteleostei</taxon>
        <taxon>Acanthomorphata</taxon>
        <taxon>Zeiogadaria</taxon>
        <taxon>Gadariae</taxon>
        <taxon>Gadiformes</taxon>
        <taxon>Gadoidei</taxon>
        <taxon>Merlucciidae</taxon>
        <taxon>Merluccius</taxon>
    </lineage>
</organism>
<dbReference type="EMBL" id="JAOPHQ010003983">
    <property type="protein sequence ID" value="KAK0141120.1"/>
    <property type="molecule type" value="Genomic_DNA"/>
</dbReference>
<dbReference type="Gene3D" id="1.10.418.10">
    <property type="entry name" value="Calponin-like domain"/>
    <property type="match status" value="1"/>
</dbReference>
<dbReference type="Pfam" id="PF00307">
    <property type="entry name" value="CH"/>
    <property type="match status" value="1"/>
</dbReference>
<dbReference type="PANTHER" id="PTHR23167">
    <property type="entry name" value="CALPONIN HOMOLOGY DOMAIN-CONTAINING PROTEIN DDB_G0272472-RELATED"/>
    <property type="match status" value="1"/>
</dbReference>
<comment type="caution">
    <text evidence="6">The sequence shown here is derived from an EMBL/GenBank/DDBJ whole genome shotgun (WGS) entry which is preliminary data.</text>
</comment>
<feature type="compositionally biased region" description="Polar residues" evidence="4">
    <location>
        <begin position="172"/>
        <end position="182"/>
    </location>
</feature>
<keyword evidence="1" id="KW-0597">Phosphoprotein</keyword>
<proteinExistence type="inferred from homology"/>
<comment type="similarity">
    <text evidence="3">Belongs to the smoothelin family.</text>
</comment>
<evidence type="ECO:0000256" key="1">
    <source>
        <dbReference type="ARBA" id="ARBA00022553"/>
    </source>
</evidence>
<dbReference type="InterPro" id="IPR050540">
    <property type="entry name" value="F-actin_Monoox_Mical"/>
</dbReference>
<keyword evidence="7" id="KW-1185">Reference proteome</keyword>
<feature type="domain" description="Calponin-homology (CH)" evidence="5">
    <location>
        <begin position="286"/>
        <end position="393"/>
    </location>
</feature>
<dbReference type="PROSITE" id="PS50021">
    <property type="entry name" value="CH"/>
    <property type="match status" value="1"/>
</dbReference>
<evidence type="ECO:0000259" key="5">
    <source>
        <dbReference type="PROSITE" id="PS50021"/>
    </source>
</evidence>
<dbReference type="Proteomes" id="UP001174136">
    <property type="component" value="Unassembled WGS sequence"/>
</dbReference>
<reference evidence="6" key="1">
    <citation type="journal article" date="2023" name="Front. Mar. Sci.">
        <title>A new Merluccius polli reference genome to investigate the effects of global change in West African waters.</title>
        <authorList>
            <person name="Mateo J.L."/>
            <person name="Blanco-Fernandez C."/>
            <person name="Garcia-Vazquez E."/>
            <person name="Machado-Schiaffino G."/>
        </authorList>
    </citation>
    <scope>NUCLEOTIDE SEQUENCE</scope>
    <source>
        <strain evidence="6">C29</strain>
        <tissue evidence="6">Fin</tissue>
    </source>
</reference>
<evidence type="ECO:0000313" key="6">
    <source>
        <dbReference type="EMBL" id="KAK0141120.1"/>
    </source>
</evidence>
<feature type="region of interest" description="Disordered" evidence="4">
    <location>
        <begin position="145"/>
        <end position="203"/>
    </location>
</feature>
<sequence length="396" mass="44427">MSFLRRVAGLSLRDRVRSSVIREELGVDPLLLRVERSQMRWLGHLVRMPPGRLPGEVFRARPTGRRPRGRPRTRWRDYSIDREEPIEVDPALVHSGPENGHAAKAETQMLVHGKSSPPNNLPHEHTAPVASRMPHLPITAMTKVTDMRGPDTPRSPIGSQTSPVTEAPPPTSQSTESHSQPAWTPAPIRTLGSPRLHDKTYSAPAKSVTYTGLAPCDGRERSVEQVVEKRRELVRSQTLPRNIGAQARRSIFERLEAEANSHPKPALVDSKPKLKRSQSFGVSSASSIKQILLDWCRSKTVGYQNVELQNFSSSWSDGMAFCALVHSFFPTEFDYTTLSPAARKHNFELAFGTAEVKAGCDRLIEVEDMMIMGRKPDPMCVFTYVQSLYNHLRKFE</sequence>
<dbReference type="PANTHER" id="PTHR23167:SF37">
    <property type="entry name" value="SMOOTHELIN-LIKE PROTEIN 2"/>
    <property type="match status" value="1"/>
</dbReference>
<accession>A0AA47MJ76</accession>
<dbReference type="FunFam" id="1.10.418.10:FF:000009">
    <property type="entry name" value="smoothelin isoform X2"/>
    <property type="match status" value="1"/>
</dbReference>
<evidence type="ECO:0000256" key="2">
    <source>
        <dbReference type="ARBA" id="ARBA00023054"/>
    </source>
</evidence>
<keyword evidence="2" id="KW-0175">Coiled coil</keyword>
<dbReference type="InterPro" id="IPR036872">
    <property type="entry name" value="CH_dom_sf"/>
</dbReference>
<name>A0AA47MJ76_MERPO</name>
<dbReference type="InterPro" id="IPR001715">
    <property type="entry name" value="CH_dom"/>
</dbReference>
<evidence type="ECO:0000256" key="3">
    <source>
        <dbReference type="ARBA" id="ARBA00061655"/>
    </source>
</evidence>
<gene>
    <name evidence="6" type="primary">Smtnl2_1</name>
    <name evidence="6" type="ORF">N1851_021859</name>
</gene>